<dbReference type="Gene3D" id="1.10.1660.10">
    <property type="match status" value="1"/>
</dbReference>
<gene>
    <name evidence="3" type="ORF">GZA08_11320</name>
</gene>
<dbReference type="PRINTS" id="PR01217">
    <property type="entry name" value="PRICHEXTENSN"/>
</dbReference>
<feature type="domain" description="HTH merR-type" evidence="2">
    <location>
        <begin position="10"/>
        <end position="78"/>
    </location>
</feature>
<accession>A0A6B2JJE2</accession>
<name>A0A6B2JJE2_9RHOB</name>
<dbReference type="InterPro" id="IPR009061">
    <property type="entry name" value="DNA-bd_dom_put_sf"/>
</dbReference>
<evidence type="ECO:0000256" key="1">
    <source>
        <dbReference type="SAM" id="MobiDB-lite"/>
    </source>
</evidence>
<dbReference type="InterPro" id="IPR000551">
    <property type="entry name" value="MerR-type_HTH_dom"/>
</dbReference>
<reference evidence="3 4" key="1">
    <citation type="submission" date="2020-02" db="EMBL/GenBank/DDBJ databases">
        <title>Pseudoroseicyclus tamarix, sp. nov., isolated from offshore sediment of a Tamarix chinensis forest.</title>
        <authorList>
            <person name="Gai Y."/>
        </authorList>
    </citation>
    <scope>NUCLEOTIDE SEQUENCE [LARGE SCALE GENOMIC DNA]</scope>
    <source>
        <strain evidence="3 4">CLL3-39</strain>
    </source>
</reference>
<dbReference type="SMART" id="SM00422">
    <property type="entry name" value="HTH_MERR"/>
    <property type="match status" value="1"/>
</dbReference>
<dbReference type="PROSITE" id="PS50937">
    <property type="entry name" value="HTH_MERR_2"/>
    <property type="match status" value="1"/>
</dbReference>
<dbReference type="GO" id="GO:0006355">
    <property type="term" value="P:regulation of DNA-templated transcription"/>
    <property type="evidence" value="ECO:0007669"/>
    <property type="project" value="InterPro"/>
</dbReference>
<dbReference type="EMBL" id="JAAGAB010000002">
    <property type="protein sequence ID" value="NDV01553.1"/>
    <property type="molecule type" value="Genomic_DNA"/>
</dbReference>
<keyword evidence="4" id="KW-1185">Reference proteome</keyword>
<comment type="caution">
    <text evidence="3">The sequence shown here is derived from an EMBL/GenBank/DDBJ whole genome shotgun (WGS) entry which is preliminary data.</text>
</comment>
<protein>
    <submittedName>
        <fullName evidence="3">MerR family transcriptional regulator</fullName>
    </submittedName>
</protein>
<dbReference type="Pfam" id="PF13411">
    <property type="entry name" value="MerR_1"/>
    <property type="match status" value="1"/>
</dbReference>
<evidence type="ECO:0000259" key="2">
    <source>
        <dbReference type="PROSITE" id="PS50937"/>
    </source>
</evidence>
<evidence type="ECO:0000313" key="3">
    <source>
        <dbReference type="EMBL" id="NDV01553.1"/>
    </source>
</evidence>
<proteinExistence type="predicted"/>
<dbReference type="Proteomes" id="UP000474757">
    <property type="component" value="Unassembled WGS sequence"/>
</dbReference>
<feature type="region of interest" description="Disordered" evidence="1">
    <location>
        <begin position="137"/>
        <end position="221"/>
    </location>
</feature>
<dbReference type="CDD" id="cd04765">
    <property type="entry name" value="HTH_MlrA-like_sg2"/>
    <property type="match status" value="1"/>
</dbReference>
<dbReference type="SUPFAM" id="SSF46955">
    <property type="entry name" value="Putative DNA-binding domain"/>
    <property type="match status" value="1"/>
</dbReference>
<organism evidence="3 4">
    <name type="scientific">Pseudoroseicyclus tamaricis</name>
    <dbReference type="NCBI Taxonomy" id="2705421"/>
    <lineage>
        <taxon>Bacteria</taxon>
        <taxon>Pseudomonadati</taxon>
        <taxon>Pseudomonadota</taxon>
        <taxon>Alphaproteobacteria</taxon>
        <taxon>Rhodobacterales</taxon>
        <taxon>Paracoccaceae</taxon>
        <taxon>Pseudoroseicyclus</taxon>
    </lineage>
</organism>
<sequence length="261" mass="28253">MAKSKDAFRTISEVADWLETPAHVLRFWESKFTQVRPVKRAGGRRYYRPDDMALLGGIKALLHNEGMTIKGVQKLLRERGVAHVAALAPPHPGDDDMVDVQAPRPDLRLVHDETAEEAPAPEAEIDDAELVPEIEAELPPEPGPVAEEEPPADEPPEEPAFQHRADPLPEEPPVAEAPPPEPLPDPAPEPPPPAPPEAEPEPQPVEPPPALAPVTPLPRRQEHVLGRLARLTAAQLGPHRGALGSLAERLATHREALAHGG</sequence>
<evidence type="ECO:0000313" key="4">
    <source>
        <dbReference type="Proteomes" id="UP000474757"/>
    </source>
</evidence>
<dbReference type="GO" id="GO:0003677">
    <property type="term" value="F:DNA binding"/>
    <property type="evidence" value="ECO:0007669"/>
    <property type="project" value="InterPro"/>
</dbReference>
<feature type="compositionally biased region" description="Acidic residues" evidence="1">
    <location>
        <begin position="146"/>
        <end position="157"/>
    </location>
</feature>
<dbReference type="AlphaFoldDB" id="A0A6B2JJE2"/>
<feature type="compositionally biased region" description="Pro residues" evidence="1">
    <location>
        <begin position="170"/>
        <end position="211"/>
    </location>
</feature>
<dbReference type="RefSeq" id="WP_163893598.1">
    <property type="nucleotide sequence ID" value="NZ_JAAFYS010000002.1"/>
</dbReference>